<dbReference type="Proteomes" id="UP000637906">
    <property type="component" value="Unassembled WGS sequence"/>
</dbReference>
<evidence type="ECO:0000313" key="1">
    <source>
        <dbReference type="EMBL" id="GHM59929.1"/>
    </source>
</evidence>
<proteinExistence type="predicted"/>
<dbReference type="AlphaFoldDB" id="A0A8J3MMG9"/>
<gene>
    <name evidence="1" type="ORF">sL5_09220</name>
</gene>
<accession>A0A8J3MMG9</accession>
<evidence type="ECO:0000313" key="2">
    <source>
        <dbReference type="Proteomes" id="UP000637906"/>
    </source>
</evidence>
<protein>
    <submittedName>
        <fullName evidence="1">Uncharacterized protein</fullName>
    </submittedName>
</protein>
<comment type="caution">
    <text evidence="1">The sequence shown here is derived from an EMBL/GenBank/DDBJ whole genome shotgun (WGS) entry which is preliminary data.</text>
</comment>
<organism evidence="1 2">
    <name type="scientific">Candidatus Mesenet longicola</name>
    <dbReference type="NCBI Taxonomy" id="1892558"/>
    <lineage>
        <taxon>Bacteria</taxon>
        <taxon>Pseudomonadati</taxon>
        <taxon>Pseudomonadota</taxon>
        <taxon>Alphaproteobacteria</taxon>
        <taxon>Rickettsiales</taxon>
        <taxon>Anaplasmataceae</taxon>
        <taxon>Candidatus Mesenet</taxon>
    </lineage>
</organism>
<keyword evidence="2" id="KW-1185">Reference proteome</keyword>
<sequence>MHSASIINNMNDNQDIVMRLAQLDYLNDRAIQFVFGDKKRLSKLKNGLDILSILIKSGKFFNDYVIELIFGKNLDSIKNNLDIFEECLRIKNRDNRAHQDSINIELIKTVFSDRNILLRIKENKSIFKKILEHNKLNEDSIRAVFYDQECLDLIINNIDIFDMLLKLSHEHQFPCLVKNVFNNMQSFDKLRKHIDVLEKVLEITFSNDKAMYPYEGWIQDIFDNDEIFARIMEAPDVCCRLLEKLPASYLVMEVLGDQKFYTNIIENKWLLDELLVLNDGAGVLKRIFKDYSDDAEGHISRRLKSVDRNILYSILKAPNINTYDKSNIIRTILDNRSILSKIQNNQQVFNTILKSKNCGQYFIEFIFSDEERLGAFVKELSKAKSKDLSVVPTELVSVALSNVLMTQQTVEV</sequence>
<reference evidence="1 2" key="1">
    <citation type="journal article" date="2021" name="Microb. Ecol.">
        <title>Candidatus Mesenet longicola: Novel Endosymbionts of Brontispa longissima that Induce Cytoplasmic Incompatibility.</title>
        <authorList>
            <person name="Takano S."/>
            <person name="Gotoh Y."/>
            <person name="Hayashi T."/>
        </authorList>
    </citation>
    <scope>NUCLEOTIDE SEQUENCE [LARGE SCALE GENOMIC DNA]</scope>
    <source>
        <strain evidence="1">L5</strain>
    </source>
</reference>
<dbReference type="EMBL" id="BNGU01000048">
    <property type="protein sequence ID" value="GHM59929.1"/>
    <property type="molecule type" value="Genomic_DNA"/>
</dbReference>
<name>A0A8J3MMG9_9RICK</name>